<organism evidence="1 2">
    <name type="scientific">Chryseobacterium viscerum</name>
    <dbReference type="NCBI Taxonomy" id="1037377"/>
    <lineage>
        <taxon>Bacteria</taxon>
        <taxon>Pseudomonadati</taxon>
        <taxon>Bacteroidota</taxon>
        <taxon>Flavobacteriia</taxon>
        <taxon>Flavobacteriales</taxon>
        <taxon>Weeksellaceae</taxon>
        <taxon>Chryseobacterium group</taxon>
        <taxon>Chryseobacterium</taxon>
    </lineage>
</organism>
<accession>A0A316WIB4</accession>
<gene>
    <name evidence="1" type="ORF">C1634_013890</name>
</gene>
<dbReference type="SUPFAM" id="SSF52540">
    <property type="entry name" value="P-loop containing nucleoside triphosphate hydrolases"/>
    <property type="match status" value="1"/>
</dbReference>
<name>A0A316WIB4_9FLAO</name>
<evidence type="ECO:0008006" key="3">
    <source>
        <dbReference type="Google" id="ProtNLM"/>
    </source>
</evidence>
<comment type="caution">
    <text evidence="1">The sequence shown here is derived from an EMBL/GenBank/DDBJ whole genome shotgun (WGS) entry which is preliminary data.</text>
</comment>
<proteinExistence type="predicted"/>
<dbReference type="AlphaFoldDB" id="A0A316WIB4"/>
<dbReference type="Proteomes" id="UP000236413">
    <property type="component" value="Unassembled WGS sequence"/>
</dbReference>
<dbReference type="InterPro" id="IPR027417">
    <property type="entry name" value="P-loop_NTPase"/>
</dbReference>
<reference evidence="1 2" key="1">
    <citation type="submission" date="2018-04" db="EMBL/GenBank/DDBJ databases">
        <title>Chryseobacterium oncorhynchi 701B-08T from rainbow trout, and Chryseobacterium viscerum 687B-08T from diseased fish.</title>
        <authorList>
            <person name="Jeong J.-J."/>
            <person name="Lee Y.J."/>
            <person name="Pathiraja D."/>
            <person name="Park B."/>
            <person name="Choi I.-G."/>
            <person name="Kim K.D."/>
        </authorList>
    </citation>
    <scope>NUCLEOTIDE SEQUENCE [LARGE SCALE GENOMIC DNA]</scope>
    <source>
        <strain evidence="1 2">687B-08</strain>
    </source>
</reference>
<protein>
    <recommendedName>
        <fullName evidence="3">ATPase AAA-type core domain-containing protein</fullName>
    </recommendedName>
</protein>
<evidence type="ECO:0000313" key="1">
    <source>
        <dbReference type="EMBL" id="PWN61147.1"/>
    </source>
</evidence>
<dbReference type="RefSeq" id="WP_109738618.1">
    <property type="nucleotide sequence ID" value="NZ_PPEG02000005.1"/>
</dbReference>
<evidence type="ECO:0000313" key="2">
    <source>
        <dbReference type="Proteomes" id="UP000236413"/>
    </source>
</evidence>
<dbReference type="EMBL" id="PPEG02000005">
    <property type="protein sequence ID" value="PWN61147.1"/>
    <property type="molecule type" value="Genomic_DNA"/>
</dbReference>
<sequence length="688" mass="81145">MSFKLLAIRPMKGCNPKFLKNLEEERIYKFYNDYIFQDAKGNEITDFSQVIQVSNIKYESTTPINLYGDKINISAIVGKNGSGKSALVELFIASINQLSYSLLKDEEKKQLKTSASLKKIDNDENGKNIRCQIFYEFKNEYYYLCVNDIKFNLYKLSNRVEFKLDDFFYSMITNYSLYAFNSLTIGDWIDELFHKNDSYQIPIVINPKREHRENGLSGIIDINNEQFLLQQRLLVNILKPVINENFSLRKMGDNGIARKLEIKDIKEKQFKVVDTSPSQFITTQDTPYSTKIRLLRNDSYGILLNEQIIINPLEILEKTKDRFNIQEMRVPNQEQFDTYIIYKIINICHKYESYRKFSVDQDSNNKPVKCIKILDFLDYIEKYPSHILYKLKQTINYIKYYFDIWQAYDLSLPINIEDLSEKLNVFSTENNIPLIEILPPPVFETNILIESADKNDLIEFDNLSSGEQQLIHSISSVIYHLNNINSVKKDEIVKYQYVNIVFDEIELYFHPEFQKRFINNVLHQINNVKLDDILGINLLFITHSPFILSDIPRQNVLFLEVNDKGKSKPQDFTKMNTFGANIHDLLADSFFIGDGLIGDFAKEKINRTIQWLNELRVLKENITTNESSNFPTEAEKDYHKNLIELIDEPYMKYKLQEMYYEYFPNEYNIEKEKEQIKRRAIELGFKIE</sequence>